<dbReference type="InterPro" id="IPR046700">
    <property type="entry name" value="DUF6570"/>
</dbReference>
<dbReference type="SUPFAM" id="SSF52540">
    <property type="entry name" value="P-loop containing nucleoside triphosphate hydrolases"/>
    <property type="match status" value="2"/>
</dbReference>
<evidence type="ECO:0000259" key="6">
    <source>
        <dbReference type="Pfam" id="PF20209"/>
    </source>
</evidence>
<dbReference type="Gene3D" id="3.40.50.300">
    <property type="entry name" value="P-loop containing nucleotide triphosphate hydrolases"/>
    <property type="match status" value="1"/>
</dbReference>
<dbReference type="OrthoDB" id="8196283at2759"/>
<feature type="domain" description="STPR" evidence="7">
    <location>
        <begin position="62"/>
        <end position="134"/>
    </location>
</feature>
<dbReference type="InterPro" id="IPR010285">
    <property type="entry name" value="DNA_helicase_pif1-like_DEAD"/>
</dbReference>
<protein>
    <recommendedName>
        <fullName evidence="1">ATP-dependent DNA helicase</fullName>
        <ecNumber evidence="1">5.6.2.3</ecNumber>
    </recommendedName>
</protein>
<keyword evidence="8" id="KW-1185">Reference proteome</keyword>
<keyword evidence="1" id="KW-0234">DNA repair</keyword>
<reference evidence="8" key="1">
    <citation type="journal article" date="2020" name="Nat. Ecol. Evol.">
        <title>Deeply conserved synteny resolves early events in vertebrate evolution.</title>
        <authorList>
            <person name="Simakov O."/>
            <person name="Marletaz F."/>
            <person name="Yue J.X."/>
            <person name="O'Connell B."/>
            <person name="Jenkins J."/>
            <person name="Brandt A."/>
            <person name="Calef R."/>
            <person name="Tung C.H."/>
            <person name="Huang T.K."/>
            <person name="Schmutz J."/>
            <person name="Satoh N."/>
            <person name="Yu J.K."/>
            <person name="Putnam N.H."/>
            <person name="Green R.E."/>
            <person name="Rokhsar D.S."/>
        </authorList>
    </citation>
    <scope>NUCLEOTIDE SEQUENCE [LARGE SCALE GENOMIC DNA]</scope>
    <source>
        <strain evidence="8">S238N-H82</strain>
    </source>
</reference>
<dbReference type="RefSeq" id="XP_035683454.1">
    <property type="nucleotide sequence ID" value="XM_035827561.1"/>
</dbReference>
<proteinExistence type="inferred from homology"/>
<dbReference type="OMA" id="PENCWIS"/>
<dbReference type="EC" id="5.6.2.3" evidence="1"/>
<feature type="compositionally biased region" description="Basic residues" evidence="2">
    <location>
        <begin position="38"/>
        <end position="48"/>
    </location>
</feature>
<evidence type="ECO:0000313" key="9">
    <source>
        <dbReference type="RefSeq" id="XP_035683454.1"/>
    </source>
</evidence>
<accession>A0A9J7LI86</accession>
<feature type="compositionally biased region" description="Basic and acidic residues" evidence="2">
    <location>
        <begin position="158"/>
        <end position="167"/>
    </location>
</feature>
<evidence type="ECO:0000259" key="5">
    <source>
        <dbReference type="Pfam" id="PF14214"/>
    </source>
</evidence>
<dbReference type="InterPro" id="IPR051055">
    <property type="entry name" value="PIF1_helicase"/>
</dbReference>
<keyword evidence="1" id="KW-0227">DNA damage</keyword>
<dbReference type="PANTHER" id="PTHR47642">
    <property type="entry name" value="ATP-DEPENDENT DNA HELICASE"/>
    <property type="match status" value="1"/>
</dbReference>
<evidence type="ECO:0000313" key="8">
    <source>
        <dbReference type="Proteomes" id="UP000001554"/>
    </source>
</evidence>
<dbReference type="Pfam" id="PF20209">
    <property type="entry name" value="DUF6570"/>
    <property type="match status" value="1"/>
</dbReference>
<feature type="region of interest" description="Disordered" evidence="2">
    <location>
        <begin position="396"/>
        <end position="416"/>
    </location>
</feature>
<dbReference type="GO" id="GO:0005524">
    <property type="term" value="F:ATP binding"/>
    <property type="evidence" value="ECO:0007669"/>
    <property type="project" value="UniProtKB-KW"/>
</dbReference>
<dbReference type="GeneID" id="118420666"/>
<feature type="compositionally biased region" description="Basic residues" evidence="2">
    <location>
        <begin position="16"/>
        <end position="25"/>
    </location>
</feature>
<dbReference type="InterPro" id="IPR036691">
    <property type="entry name" value="Endo/exonu/phosph_ase_sf"/>
</dbReference>
<name>A0A9J7LI86_BRAFL</name>
<keyword evidence="1" id="KW-0233">DNA recombination</keyword>
<keyword evidence="1" id="KW-0378">Hydrolase</keyword>
<feature type="domain" description="Endonuclease/exonuclease/phosphatase" evidence="3">
    <location>
        <begin position="1700"/>
        <end position="1895"/>
    </location>
</feature>
<keyword evidence="1" id="KW-0067">ATP-binding</keyword>
<dbReference type="GO" id="GO:0000723">
    <property type="term" value="P:telomere maintenance"/>
    <property type="evidence" value="ECO:0007669"/>
    <property type="project" value="InterPro"/>
</dbReference>
<keyword evidence="1" id="KW-0347">Helicase</keyword>
<comment type="cofactor">
    <cofactor evidence="1">
        <name>Mg(2+)</name>
        <dbReference type="ChEBI" id="CHEBI:18420"/>
    </cofactor>
</comment>
<dbReference type="GO" id="GO:0016787">
    <property type="term" value="F:hydrolase activity"/>
    <property type="evidence" value="ECO:0007669"/>
    <property type="project" value="UniProtKB-KW"/>
</dbReference>
<dbReference type="Pfam" id="PF03372">
    <property type="entry name" value="Exo_endo_phos"/>
    <property type="match status" value="1"/>
</dbReference>
<evidence type="ECO:0000256" key="1">
    <source>
        <dbReference type="RuleBase" id="RU363044"/>
    </source>
</evidence>
<comment type="similarity">
    <text evidence="1">Belongs to the helicase family.</text>
</comment>
<organism evidence="8 9">
    <name type="scientific">Branchiostoma floridae</name>
    <name type="common">Florida lancelet</name>
    <name type="synonym">Amphioxus</name>
    <dbReference type="NCBI Taxonomy" id="7739"/>
    <lineage>
        <taxon>Eukaryota</taxon>
        <taxon>Metazoa</taxon>
        <taxon>Chordata</taxon>
        <taxon>Cephalochordata</taxon>
        <taxon>Leptocardii</taxon>
        <taxon>Amphioxiformes</taxon>
        <taxon>Branchiostomatidae</taxon>
        <taxon>Branchiostoma</taxon>
    </lineage>
</organism>
<dbReference type="PANTHER" id="PTHR47642:SF8">
    <property type="entry name" value="ATP-DEPENDENT DNA HELICASE"/>
    <property type="match status" value="1"/>
</dbReference>
<dbReference type="Pfam" id="PF21107">
    <property type="entry name" value="STPRs"/>
    <property type="match status" value="1"/>
</dbReference>
<reference evidence="9" key="2">
    <citation type="submission" date="2025-08" db="UniProtKB">
        <authorList>
            <consortium name="RefSeq"/>
        </authorList>
    </citation>
    <scope>IDENTIFICATION</scope>
    <source>
        <strain evidence="9">S238N-H82</strain>
        <tissue evidence="9">Testes</tissue>
    </source>
</reference>
<dbReference type="InterPro" id="IPR025476">
    <property type="entry name" value="Helitron_helicase-like"/>
</dbReference>
<dbReference type="Proteomes" id="UP000001554">
    <property type="component" value="Chromosome 1"/>
</dbReference>
<dbReference type="InterPro" id="IPR048998">
    <property type="entry name" value="STPR"/>
</dbReference>
<dbReference type="KEGG" id="bfo:118420666"/>
<dbReference type="Pfam" id="PF14214">
    <property type="entry name" value="Helitron_like_N"/>
    <property type="match status" value="1"/>
</dbReference>
<dbReference type="SUPFAM" id="SSF56219">
    <property type="entry name" value="DNase I-like"/>
    <property type="match status" value="1"/>
</dbReference>
<dbReference type="Pfam" id="PF05970">
    <property type="entry name" value="PIF1"/>
    <property type="match status" value="1"/>
</dbReference>
<feature type="domain" description="Helitron helicase-like" evidence="5">
    <location>
        <begin position="518"/>
        <end position="713"/>
    </location>
</feature>
<feature type="domain" description="DUF6570" evidence="6">
    <location>
        <begin position="248"/>
        <end position="374"/>
    </location>
</feature>
<sequence>MKKTAETRKNETPQQRRTRLCKNKAKTAQTRENETPKQRRTRLCKNKAKTAQTRENETPQQRRTRLCKIKAKIAQTRENETPQQRRTRLCKIKAKIAQTRENETPQQRRTRLCKNKGRTAQTRENETPQQRRTRLCKNKGRTAQTRENETPQQRRTRLSKDRNKTAEGRAIQTHSIESASKSFQEKIKEGPTYVCCVCHRLMFKKSVVRFNEDRPKYKLSTNEWADIMNNLYHDCSWICNTCHTTMDRGEMPALAKANGLQLADVPEELQNLRPLERRLISQRIPFMKLVGLPKGQQRAIHGPAVNVPAKLENVCSLLPRLPSNAQVLPMKLKRKLIYTGHYMYDFIRPRRVTEAIFWLKTNNPLYKDVAFCEDWQQQWLDGDSELWEAMVNSNSPEAAAVDGGPGVSDDTDAGPEDVDRVMTQQEREDAEDEAAFRETSATRGLPHTTCMQEDDLQDSDNIYSLAPGENQCPRAFLTDEDFELLANPEKYPDGRFGYSMQRRKKLTVRKYFNQRLLDADGRFATDVDYLFAAQYVVEAKQIQDDASIALRQTRGRMVQGGQINAGVVKNTSNLATWFRTDTAYKYLKNVRGSPAYWQRALYDLLAMVRQLGTPTWFLTLSAADMQWPEIIQSIGRQYGHSFTPDDIAAMPWQEKCEWLNKNPVTAARLFQNRLEVFFKDFICSSAHPIGEVEDYFIRVEFQARGSPHAHTVLWVKDAPRIDEHPDEVVCQFIDRYQTCELTDDSAKFQQHKHSPTCRRNGGCRFNYPRPPSRKTIIARPAMRDDTNDDSVACKSNEALQKVRTCLDDPGTPTDISLDDLFKRAGVAEADYTKGLSETKSGMSIILKREPWCRVTNSFNKHILHTWQANIALQYITDPYACIMYVTSYMMKSEKAMSELLRKTAKEITSEDIKTQLRKLGTTFLNHREVSAQEAAYRLLSLPLKSTTRTSLFVSTSTKDKRVSMLKPVSVLATMADEDEDIFETSLHDRYAARPCPEFDAMFLAQFASTYAVAYRETPTPKQERMKLQNGLGVMYRRRRPAIIRFHREKEEGESKYRHLLMLYYPWRSEDDLMGVYESYEQHFEAVKQVIQRNEDMYTVRKTGLDQALDELQELGPPEHAWDMLAPGAQEQQAEQEAEGVHNNRNIGLEDLEHNVDLNDNGNGNQSYMDRNAELHARYTAEANKALLTPDEYREMMRALNSKQRYIIDYHRQWCKDTVIALKSQKPLPTYRLFVSGPGGVGKSHIIKLIHYETVRLLKLSNCFDPEDVIVLLTAYTGVAAFNIDGLTLHSAFLLETTTKSHEYRSLGSDKLNTLRSRLSKLRLLIIDEVSMVGANILLQVHRRLEDIMGAGTDTTFGNVSILAVGDLYQLQPVRQNYVFEPPSGRYAQLHGSLWQEGFNIVELTESMRQQDDQAFADMLNRVRTAACTADDVRMLQARSTSNTDPGYPDNALHVFTTNKAVDDHNRGKLQQLATETIIIRCQDFTKDKQTGQLQLSVSDKPSESGNLRTEISIAIGARVMVTVNIDVADGLVNGACGTVVDIKTNQDGPHVILVEFDSDRVGQKAVARSQYRQTHEGAVPIYRHEATFPAYKYGRHVQITRRQFPLTLFWASTIHKCQGKTLDKIVVCMSGTGPFMPGQAYVAFSRVRTLEDLFIVGFRQEVIRCSPKVTEEMTRLASKNIATLKTTTVPCHSTNITFLNVRSYLTHLQDLRLTDSVTNADVVCFVETFLSPQCSLGQNRMITPGMLHHERQDRQSSRGGLMVMSRSAMTRHHKPGITLSSIEHMCVSLPFGNATIQVCVVYCRPPVNHKALIRDMSALINIMDITKPTVICGDFNVALQVTTTSPSLLQTMHTFGFRQLVSKPTTDQGSLLDHVYINTEQQATANVIDCYFSDHDIVDIRIFHH</sequence>
<feature type="compositionally biased region" description="Basic residues" evidence="2">
    <location>
        <begin position="131"/>
        <end position="140"/>
    </location>
</feature>
<feature type="domain" description="DNA helicase Pif1-like DEAD-box helicase" evidence="4">
    <location>
        <begin position="1231"/>
        <end position="1429"/>
    </location>
</feature>
<feature type="compositionally biased region" description="Basic residues" evidence="2">
    <location>
        <begin position="108"/>
        <end position="117"/>
    </location>
</feature>
<dbReference type="GO" id="GO:0006310">
    <property type="term" value="P:DNA recombination"/>
    <property type="evidence" value="ECO:0007669"/>
    <property type="project" value="UniProtKB-KW"/>
</dbReference>
<dbReference type="GO" id="GO:0043139">
    <property type="term" value="F:5'-3' DNA helicase activity"/>
    <property type="evidence" value="ECO:0007669"/>
    <property type="project" value="UniProtKB-EC"/>
</dbReference>
<dbReference type="InterPro" id="IPR027417">
    <property type="entry name" value="P-loop_NTPase"/>
</dbReference>
<evidence type="ECO:0000256" key="2">
    <source>
        <dbReference type="SAM" id="MobiDB-lite"/>
    </source>
</evidence>
<dbReference type="Gene3D" id="3.60.10.10">
    <property type="entry name" value="Endonuclease/exonuclease/phosphatase"/>
    <property type="match status" value="1"/>
</dbReference>
<dbReference type="InterPro" id="IPR005135">
    <property type="entry name" value="Endo/exonuclease/phosphatase"/>
</dbReference>
<evidence type="ECO:0000259" key="4">
    <source>
        <dbReference type="Pfam" id="PF05970"/>
    </source>
</evidence>
<feature type="region of interest" description="Disordered" evidence="2">
    <location>
        <begin position="98"/>
        <end position="172"/>
    </location>
</feature>
<gene>
    <name evidence="9" type="primary">LOC118420666</name>
</gene>
<feature type="region of interest" description="Disordered" evidence="2">
    <location>
        <begin position="1"/>
        <end position="63"/>
    </location>
</feature>
<keyword evidence="1" id="KW-0547">Nucleotide-binding</keyword>
<evidence type="ECO:0000259" key="3">
    <source>
        <dbReference type="Pfam" id="PF03372"/>
    </source>
</evidence>
<feature type="compositionally biased region" description="Basic and acidic residues" evidence="2">
    <location>
        <begin position="1"/>
        <end position="11"/>
    </location>
</feature>
<comment type="catalytic activity">
    <reaction evidence="1">
        <text>ATP + H2O = ADP + phosphate + H(+)</text>
        <dbReference type="Rhea" id="RHEA:13065"/>
        <dbReference type="ChEBI" id="CHEBI:15377"/>
        <dbReference type="ChEBI" id="CHEBI:15378"/>
        <dbReference type="ChEBI" id="CHEBI:30616"/>
        <dbReference type="ChEBI" id="CHEBI:43474"/>
        <dbReference type="ChEBI" id="CHEBI:456216"/>
        <dbReference type="EC" id="5.6.2.3"/>
    </reaction>
</comment>
<evidence type="ECO:0000259" key="7">
    <source>
        <dbReference type="Pfam" id="PF21107"/>
    </source>
</evidence>
<dbReference type="CDD" id="cd18809">
    <property type="entry name" value="SF1_C_RecD"/>
    <property type="match status" value="1"/>
</dbReference>
<dbReference type="GO" id="GO:0006281">
    <property type="term" value="P:DNA repair"/>
    <property type="evidence" value="ECO:0007669"/>
    <property type="project" value="UniProtKB-KW"/>
</dbReference>